<evidence type="ECO:0000313" key="3">
    <source>
        <dbReference type="Proteomes" id="UP000192220"/>
    </source>
</evidence>
<dbReference type="Proteomes" id="UP000192220">
    <property type="component" value="Unplaced"/>
</dbReference>
<dbReference type="InParanoid" id="A0A2I4CU20"/>
<dbReference type="InterPro" id="IPR018061">
    <property type="entry name" value="Retropepsins"/>
</dbReference>
<dbReference type="InterPro" id="IPR021109">
    <property type="entry name" value="Peptidase_aspartic_dom_sf"/>
</dbReference>
<reference evidence="4" key="1">
    <citation type="submission" date="2025-08" db="UniProtKB">
        <authorList>
            <consortium name="RefSeq"/>
        </authorList>
    </citation>
    <scope>IDENTIFICATION</scope>
</reference>
<dbReference type="OrthoDB" id="8947436at2759"/>
<keyword evidence="1" id="KW-0378">Hydrolase</keyword>
<dbReference type="GO" id="GO:0004190">
    <property type="term" value="F:aspartic-type endopeptidase activity"/>
    <property type="evidence" value="ECO:0007669"/>
    <property type="project" value="InterPro"/>
</dbReference>
<dbReference type="Gene3D" id="2.40.70.10">
    <property type="entry name" value="Acid Proteases"/>
    <property type="match status" value="1"/>
</dbReference>
<name>A0A2I4CU20_AUSLI</name>
<dbReference type="Pfam" id="PF00077">
    <property type="entry name" value="RVP"/>
    <property type="match status" value="1"/>
</dbReference>
<dbReference type="STRING" id="52670.A0A2I4CU20"/>
<evidence type="ECO:0000313" key="4">
    <source>
        <dbReference type="RefSeq" id="XP_013883488.1"/>
    </source>
</evidence>
<dbReference type="SUPFAM" id="SSF50630">
    <property type="entry name" value="Acid proteases"/>
    <property type="match status" value="1"/>
</dbReference>
<gene>
    <name evidence="4" type="primary">LOC106532048</name>
</gene>
<evidence type="ECO:0000259" key="2">
    <source>
        <dbReference type="PROSITE" id="PS50175"/>
    </source>
</evidence>
<dbReference type="PROSITE" id="PS50175">
    <property type="entry name" value="ASP_PROT_RETROV"/>
    <property type="match status" value="1"/>
</dbReference>
<dbReference type="AlphaFoldDB" id="A0A2I4CU20"/>
<evidence type="ECO:0000256" key="1">
    <source>
        <dbReference type="ARBA" id="ARBA00022801"/>
    </source>
</evidence>
<sequence>MGTDPSISALSPQSDPTVNIYSAVAMLCSLKSPPSTTLMINGHRVTFLCDTGASTSVIKDVDLGLELSHNAIWVLSADGQAHRKPLSIPTKMTHCDTGRTVTASVIMSPECPINLVGRDLLQSLNLGVVPTPSGMIVIPHLDGVFLTQTHPSIYASLDIDPWQQTPTTVTTDLLMMANNTLANPQDEIPWTGQHVTIALLNPDLDVDFLTAFTLLPKQPFATDFLYTDRQSFSAATVVLPQICQDMFQMKGISVPHISLCKPSARKWKDIGPRLKIASECENWEQGNDGWMYSPGVGLWRVPVTYLFTGQPLVHPL</sequence>
<dbReference type="RefSeq" id="XP_013883488.1">
    <property type="nucleotide sequence ID" value="XM_014028034.1"/>
</dbReference>
<feature type="domain" description="Peptidase A2" evidence="2">
    <location>
        <begin position="45"/>
        <end position="120"/>
    </location>
</feature>
<proteinExistence type="predicted"/>
<dbReference type="InterPro" id="IPR001995">
    <property type="entry name" value="Peptidase_A2_cat"/>
</dbReference>
<dbReference type="GO" id="GO:0006508">
    <property type="term" value="P:proteolysis"/>
    <property type="evidence" value="ECO:0007669"/>
    <property type="project" value="InterPro"/>
</dbReference>
<protein>
    <submittedName>
        <fullName evidence="4">Uncharacterized protein LOC106532048</fullName>
    </submittedName>
</protein>
<accession>A0A2I4CU20</accession>
<keyword evidence="3" id="KW-1185">Reference proteome</keyword>
<organism evidence="3 4">
    <name type="scientific">Austrofundulus limnaeus</name>
    <name type="common">Annual killifish</name>
    <dbReference type="NCBI Taxonomy" id="52670"/>
    <lineage>
        <taxon>Eukaryota</taxon>
        <taxon>Metazoa</taxon>
        <taxon>Chordata</taxon>
        <taxon>Craniata</taxon>
        <taxon>Vertebrata</taxon>
        <taxon>Euteleostomi</taxon>
        <taxon>Actinopterygii</taxon>
        <taxon>Neopterygii</taxon>
        <taxon>Teleostei</taxon>
        <taxon>Neoteleostei</taxon>
        <taxon>Acanthomorphata</taxon>
        <taxon>Ovalentaria</taxon>
        <taxon>Atherinomorphae</taxon>
        <taxon>Cyprinodontiformes</taxon>
        <taxon>Rivulidae</taxon>
        <taxon>Austrofundulus</taxon>
    </lineage>
</organism>
<dbReference type="GeneID" id="106532048"/>
<dbReference type="KEGG" id="alim:106532048"/>